<sequence>MQQWTTKRNLSQIASGRFRESRVSQASATFVRRTSRQTLSTVTVLLTHNKLSRTSDLVDFSFCT</sequence>
<gene>
    <name evidence="1" type="ORF">BIW11_08247</name>
</gene>
<reference evidence="1 2" key="1">
    <citation type="journal article" date="2017" name="Gigascience">
        <title>Draft genome of the honey bee ectoparasitic mite, Tropilaelaps mercedesae, is shaped by the parasitic life history.</title>
        <authorList>
            <person name="Dong X."/>
            <person name="Armstrong S.D."/>
            <person name="Xia D."/>
            <person name="Makepeace B.L."/>
            <person name="Darby A.C."/>
            <person name="Kadowaki T."/>
        </authorList>
    </citation>
    <scope>NUCLEOTIDE SEQUENCE [LARGE SCALE GENOMIC DNA]</scope>
    <source>
        <strain evidence="1">Wuxi-XJTLU</strain>
    </source>
</reference>
<dbReference type="EMBL" id="MNPL01005951">
    <property type="protein sequence ID" value="OQR75704.1"/>
    <property type="molecule type" value="Genomic_DNA"/>
</dbReference>
<evidence type="ECO:0000313" key="1">
    <source>
        <dbReference type="EMBL" id="OQR75704.1"/>
    </source>
</evidence>
<organism evidence="1 2">
    <name type="scientific">Tropilaelaps mercedesae</name>
    <dbReference type="NCBI Taxonomy" id="418985"/>
    <lineage>
        <taxon>Eukaryota</taxon>
        <taxon>Metazoa</taxon>
        <taxon>Ecdysozoa</taxon>
        <taxon>Arthropoda</taxon>
        <taxon>Chelicerata</taxon>
        <taxon>Arachnida</taxon>
        <taxon>Acari</taxon>
        <taxon>Parasitiformes</taxon>
        <taxon>Mesostigmata</taxon>
        <taxon>Gamasina</taxon>
        <taxon>Dermanyssoidea</taxon>
        <taxon>Laelapidae</taxon>
        <taxon>Tropilaelaps</taxon>
    </lineage>
</organism>
<dbReference type="Proteomes" id="UP000192247">
    <property type="component" value="Unassembled WGS sequence"/>
</dbReference>
<comment type="caution">
    <text evidence="1">The sequence shown here is derived from an EMBL/GenBank/DDBJ whole genome shotgun (WGS) entry which is preliminary data.</text>
</comment>
<dbReference type="InParanoid" id="A0A1V9XQD6"/>
<keyword evidence="2" id="KW-1185">Reference proteome</keyword>
<evidence type="ECO:0000313" key="2">
    <source>
        <dbReference type="Proteomes" id="UP000192247"/>
    </source>
</evidence>
<proteinExistence type="predicted"/>
<accession>A0A1V9XQD6</accession>
<protein>
    <submittedName>
        <fullName evidence="1">Uncharacterized protein</fullName>
    </submittedName>
</protein>
<dbReference type="AlphaFoldDB" id="A0A1V9XQD6"/>
<name>A0A1V9XQD6_9ACAR</name>